<dbReference type="InterPro" id="IPR020563">
    <property type="entry name" value="X-over_junc_endoDNase_Mg_BS"/>
</dbReference>
<keyword evidence="6" id="KW-0227">DNA damage</keyword>
<evidence type="ECO:0000256" key="8">
    <source>
        <dbReference type="ARBA" id="ARBA00022842"/>
    </source>
</evidence>
<evidence type="ECO:0000256" key="2">
    <source>
        <dbReference type="ARBA" id="ARBA00022490"/>
    </source>
</evidence>
<dbReference type="PRINTS" id="PR00696">
    <property type="entry name" value="RSOLVASERUVC"/>
</dbReference>
<comment type="similarity">
    <text evidence="1">Belongs to the RuvC family.</text>
</comment>
<organism evidence="12">
    <name type="scientific">marine metagenome</name>
    <dbReference type="NCBI Taxonomy" id="408172"/>
    <lineage>
        <taxon>unclassified sequences</taxon>
        <taxon>metagenomes</taxon>
        <taxon>ecological metagenomes</taxon>
    </lineage>
</organism>
<protein>
    <submittedName>
        <fullName evidence="12">Uncharacterized protein</fullName>
    </submittedName>
</protein>
<keyword evidence="10" id="KW-0233">DNA recombination</keyword>
<dbReference type="PANTHER" id="PTHR30194:SF3">
    <property type="entry name" value="CROSSOVER JUNCTION ENDODEOXYRIBONUCLEASE RUVC"/>
    <property type="match status" value="1"/>
</dbReference>
<evidence type="ECO:0000256" key="10">
    <source>
        <dbReference type="ARBA" id="ARBA00023172"/>
    </source>
</evidence>
<evidence type="ECO:0000313" key="12">
    <source>
        <dbReference type="EMBL" id="SVA60416.1"/>
    </source>
</evidence>
<dbReference type="GO" id="GO:0006281">
    <property type="term" value="P:DNA repair"/>
    <property type="evidence" value="ECO:0007669"/>
    <property type="project" value="UniProtKB-KW"/>
</dbReference>
<evidence type="ECO:0000256" key="6">
    <source>
        <dbReference type="ARBA" id="ARBA00022763"/>
    </source>
</evidence>
<feature type="non-terminal residue" evidence="12">
    <location>
        <position position="1"/>
    </location>
</feature>
<dbReference type="GO" id="GO:0006310">
    <property type="term" value="P:DNA recombination"/>
    <property type="evidence" value="ECO:0007669"/>
    <property type="project" value="UniProtKB-KW"/>
</dbReference>
<dbReference type="GO" id="GO:0008821">
    <property type="term" value="F:crossover junction DNA endonuclease activity"/>
    <property type="evidence" value="ECO:0007669"/>
    <property type="project" value="InterPro"/>
</dbReference>
<sequence length="172" mass="18488">VKGTIRFLGIDPGLRNTGWGVIEACDNIISHVADGRIVSKDKAPMADRLLQIFDGLEWVINTYKPEEVAVEETFVNVNAASTLKLGQARGVAMLVPARFCLHVAEYSPNKIKKSVVGTGHAAKEQVQMMVKMLLPGCLLDSVDAADALAVAICHAHHRDLVAITMQTSGVDA</sequence>
<dbReference type="HAMAP" id="MF_00034">
    <property type="entry name" value="RuvC"/>
    <property type="match status" value="1"/>
</dbReference>
<dbReference type="EMBL" id="UINC01014106">
    <property type="protein sequence ID" value="SVA60416.1"/>
    <property type="molecule type" value="Genomic_DNA"/>
</dbReference>
<name>A0A381X6P6_9ZZZZ</name>
<keyword evidence="11" id="KW-0234">DNA repair</keyword>
<dbReference type="PROSITE" id="PS01321">
    <property type="entry name" value="RUVC"/>
    <property type="match status" value="1"/>
</dbReference>
<evidence type="ECO:0000256" key="1">
    <source>
        <dbReference type="ARBA" id="ARBA00009518"/>
    </source>
</evidence>
<proteinExistence type="inferred from homology"/>
<dbReference type="PANTHER" id="PTHR30194">
    <property type="entry name" value="CROSSOVER JUNCTION ENDODEOXYRIBONUCLEASE RUVC"/>
    <property type="match status" value="1"/>
</dbReference>
<dbReference type="InterPro" id="IPR036397">
    <property type="entry name" value="RNaseH_sf"/>
</dbReference>
<keyword evidence="5" id="KW-0255">Endonuclease</keyword>
<dbReference type="AlphaFoldDB" id="A0A381X6P6"/>
<evidence type="ECO:0000256" key="4">
    <source>
        <dbReference type="ARBA" id="ARBA00022723"/>
    </source>
</evidence>
<dbReference type="SUPFAM" id="SSF53098">
    <property type="entry name" value="Ribonuclease H-like"/>
    <property type="match status" value="1"/>
</dbReference>
<dbReference type="InterPro" id="IPR012337">
    <property type="entry name" value="RNaseH-like_sf"/>
</dbReference>
<dbReference type="GO" id="GO:0003677">
    <property type="term" value="F:DNA binding"/>
    <property type="evidence" value="ECO:0007669"/>
    <property type="project" value="UniProtKB-KW"/>
</dbReference>
<dbReference type="Pfam" id="PF02075">
    <property type="entry name" value="RuvC"/>
    <property type="match status" value="1"/>
</dbReference>
<keyword evidence="9" id="KW-0238">DNA-binding</keyword>
<dbReference type="NCBIfam" id="TIGR00228">
    <property type="entry name" value="ruvC"/>
    <property type="match status" value="1"/>
</dbReference>
<dbReference type="CDD" id="cd16962">
    <property type="entry name" value="RuvC"/>
    <property type="match status" value="1"/>
</dbReference>
<dbReference type="Gene3D" id="3.30.420.10">
    <property type="entry name" value="Ribonuclease H-like superfamily/Ribonuclease H"/>
    <property type="match status" value="1"/>
</dbReference>
<gene>
    <name evidence="12" type="ORF">METZ01_LOCUS113270</name>
</gene>
<keyword evidence="4" id="KW-0479">Metal-binding</keyword>
<evidence type="ECO:0000256" key="11">
    <source>
        <dbReference type="ARBA" id="ARBA00023204"/>
    </source>
</evidence>
<keyword evidence="3" id="KW-0540">Nuclease</keyword>
<dbReference type="GO" id="GO:0046872">
    <property type="term" value="F:metal ion binding"/>
    <property type="evidence" value="ECO:0007669"/>
    <property type="project" value="UniProtKB-KW"/>
</dbReference>
<evidence type="ECO:0000256" key="3">
    <source>
        <dbReference type="ARBA" id="ARBA00022722"/>
    </source>
</evidence>
<dbReference type="InterPro" id="IPR002176">
    <property type="entry name" value="X-over_junc_endoDNase_RuvC"/>
</dbReference>
<keyword evidence="2" id="KW-0963">Cytoplasm</keyword>
<evidence type="ECO:0000256" key="9">
    <source>
        <dbReference type="ARBA" id="ARBA00023125"/>
    </source>
</evidence>
<accession>A0A381X6P6</accession>
<evidence type="ECO:0000256" key="5">
    <source>
        <dbReference type="ARBA" id="ARBA00022759"/>
    </source>
</evidence>
<keyword evidence="7" id="KW-0378">Hydrolase</keyword>
<evidence type="ECO:0000256" key="7">
    <source>
        <dbReference type="ARBA" id="ARBA00022801"/>
    </source>
</evidence>
<keyword evidence="8" id="KW-0460">Magnesium</keyword>
<reference evidence="12" key="1">
    <citation type="submission" date="2018-05" db="EMBL/GenBank/DDBJ databases">
        <authorList>
            <person name="Lanie J.A."/>
            <person name="Ng W.-L."/>
            <person name="Kazmierczak K.M."/>
            <person name="Andrzejewski T.M."/>
            <person name="Davidsen T.M."/>
            <person name="Wayne K.J."/>
            <person name="Tettelin H."/>
            <person name="Glass J.I."/>
            <person name="Rusch D."/>
            <person name="Podicherti R."/>
            <person name="Tsui H.-C.T."/>
            <person name="Winkler M.E."/>
        </authorList>
    </citation>
    <scope>NUCLEOTIDE SEQUENCE</scope>
</reference>
<dbReference type="FunFam" id="3.30.420.10:FF:000002">
    <property type="entry name" value="Crossover junction endodeoxyribonuclease RuvC"/>
    <property type="match status" value="1"/>
</dbReference>